<dbReference type="GO" id="GO:0050660">
    <property type="term" value="F:flavin adenine dinucleotide binding"/>
    <property type="evidence" value="ECO:0007669"/>
    <property type="project" value="InterPro"/>
</dbReference>
<dbReference type="EMBL" id="LVCJ01000004">
    <property type="protein sequence ID" value="OAL39666.1"/>
    <property type="molecule type" value="Genomic_DNA"/>
</dbReference>
<reference evidence="7 8" key="1">
    <citation type="submission" date="2016-03" db="EMBL/GenBank/DDBJ databases">
        <title>The draft genome sequence of Fonsecaea nubica causative agent of cutaneous subcutaneous infection in human host.</title>
        <authorList>
            <person name="Costa F."/>
            <person name="Sybren D.H."/>
            <person name="Raittz R.T."/>
            <person name="Weiss V.A."/>
            <person name="Leao A.C."/>
            <person name="Gomes R."/>
            <person name="De Souza E.M."/>
            <person name="Pedrosa F.O."/>
            <person name="Steffens M.B."/>
            <person name="Bombassaro A."/>
            <person name="Tadra-Sfeir M.Z."/>
            <person name="Moreno L.F."/>
            <person name="Najafzadeh M.J."/>
            <person name="Felipe M.S."/>
            <person name="Teixeira M."/>
            <person name="Sun J."/>
            <person name="Xi L."/>
            <person name="Castro M.A."/>
            <person name="Vicente V.A."/>
        </authorList>
    </citation>
    <scope>NUCLEOTIDE SEQUENCE [LARGE SCALE GENOMIC DNA]</scope>
    <source>
        <strain evidence="7 8">CBS 269.64</strain>
    </source>
</reference>
<dbReference type="RefSeq" id="XP_022504678.1">
    <property type="nucleotide sequence ID" value="XM_022639370.1"/>
</dbReference>
<comment type="caution">
    <text evidence="7">The sequence shown here is derived from an EMBL/GenBank/DDBJ whole genome shotgun (WGS) entry which is preliminary data.</text>
</comment>
<name>A0A178DD14_9EURO</name>
<evidence type="ECO:0008006" key="9">
    <source>
        <dbReference type="Google" id="ProtNLM"/>
    </source>
</evidence>
<keyword evidence="8" id="KW-1185">Reference proteome</keyword>
<dbReference type="InterPro" id="IPR051209">
    <property type="entry name" value="FAD-bind_Monooxygenase_sf"/>
</dbReference>
<evidence type="ECO:0000313" key="8">
    <source>
        <dbReference type="Proteomes" id="UP000185904"/>
    </source>
</evidence>
<evidence type="ECO:0000256" key="6">
    <source>
        <dbReference type="SAM" id="MobiDB-lite"/>
    </source>
</evidence>
<evidence type="ECO:0000256" key="1">
    <source>
        <dbReference type="ARBA" id="ARBA00001974"/>
    </source>
</evidence>
<evidence type="ECO:0000256" key="3">
    <source>
        <dbReference type="ARBA" id="ARBA00022630"/>
    </source>
</evidence>
<dbReference type="GeneID" id="34584488"/>
<dbReference type="Gene3D" id="3.50.50.60">
    <property type="entry name" value="FAD/NAD(P)-binding domain"/>
    <property type="match status" value="2"/>
</dbReference>
<feature type="region of interest" description="Disordered" evidence="6">
    <location>
        <begin position="567"/>
        <end position="609"/>
    </location>
</feature>
<evidence type="ECO:0000313" key="7">
    <source>
        <dbReference type="EMBL" id="OAL39666.1"/>
    </source>
</evidence>
<dbReference type="AlphaFoldDB" id="A0A178DD14"/>
<comment type="similarity">
    <text evidence="2">Belongs to the FAD-binding monooxygenase family.</text>
</comment>
<keyword evidence="3" id="KW-0285">Flavoprotein</keyword>
<dbReference type="PANTHER" id="PTHR42877">
    <property type="entry name" value="L-ORNITHINE N(5)-MONOOXYGENASE-RELATED"/>
    <property type="match status" value="1"/>
</dbReference>
<organism evidence="7 8">
    <name type="scientific">Fonsecaea nubica</name>
    <dbReference type="NCBI Taxonomy" id="856822"/>
    <lineage>
        <taxon>Eukaryota</taxon>
        <taxon>Fungi</taxon>
        <taxon>Dikarya</taxon>
        <taxon>Ascomycota</taxon>
        <taxon>Pezizomycotina</taxon>
        <taxon>Eurotiomycetes</taxon>
        <taxon>Chaetothyriomycetidae</taxon>
        <taxon>Chaetothyriales</taxon>
        <taxon>Herpotrichiellaceae</taxon>
        <taxon>Fonsecaea</taxon>
    </lineage>
</organism>
<dbReference type="SUPFAM" id="SSF51905">
    <property type="entry name" value="FAD/NAD(P)-binding domain"/>
    <property type="match status" value="3"/>
</dbReference>
<evidence type="ECO:0000256" key="5">
    <source>
        <dbReference type="ARBA" id="ARBA00023002"/>
    </source>
</evidence>
<feature type="compositionally biased region" description="Polar residues" evidence="6">
    <location>
        <begin position="587"/>
        <end position="609"/>
    </location>
</feature>
<dbReference type="InterPro" id="IPR020946">
    <property type="entry name" value="Flavin_mOase-like"/>
</dbReference>
<comment type="cofactor">
    <cofactor evidence="1">
        <name>FAD</name>
        <dbReference type="ChEBI" id="CHEBI:57692"/>
    </cofactor>
</comment>
<evidence type="ECO:0000256" key="2">
    <source>
        <dbReference type="ARBA" id="ARBA00010139"/>
    </source>
</evidence>
<protein>
    <recommendedName>
        <fullName evidence="9">FAD/NAD(P)-binding domain-containing protein</fullName>
    </recommendedName>
</protein>
<dbReference type="PANTHER" id="PTHR42877:SF7">
    <property type="entry name" value="FLAVIN-BINDING MONOOXYGENASE-RELATED"/>
    <property type="match status" value="1"/>
</dbReference>
<dbReference type="GO" id="GO:0050661">
    <property type="term" value="F:NADP binding"/>
    <property type="evidence" value="ECO:0007669"/>
    <property type="project" value="InterPro"/>
</dbReference>
<accession>A0A178DD14</accession>
<proteinExistence type="inferred from homology"/>
<dbReference type="Proteomes" id="UP000185904">
    <property type="component" value="Unassembled WGS sequence"/>
</dbReference>
<keyword evidence="4" id="KW-0274">FAD</keyword>
<evidence type="ECO:0000256" key="4">
    <source>
        <dbReference type="ARBA" id="ARBA00022827"/>
    </source>
</evidence>
<dbReference type="Pfam" id="PF00743">
    <property type="entry name" value="FMO-like"/>
    <property type="match status" value="1"/>
</dbReference>
<dbReference type="OrthoDB" id="74360at2759"/>
<gene>
    <name evidence="7" type="ORF">AYO20_01063</name>
</gene>
<dbReference type="GO" id="GO:0004499">
    <property type="term" value="F:N,N-dimethylaniline monooxygenase activity"/>
    <property type="evidence" value="ECO:0007669"/>
    <property type="project" value="InterPro"/>
</dbReference>
<keyword evidence="5" id="KW-0560">Oxidoreductase</keyword>
<dbReference type="InterPro" id="IPR036188">
    <property type="entry name" value="FAD/NAD-bd_sf"/>
</dbReference>
<sequence>MPESTVPPRTWSSMIYDHEIDEARPMKVICIGAGISGILTGIRLPQQIENLELVIYDKNADVGGKTAETAGSYFSRYPGVRCDIPSPGYQLTFESNSQWSEFYASGAEIQNYMVNLAKRYDVYRFCKFNHELVEAKWLELPGKWEVTFRQVDTGKTVTDQADVIMLGMGLLNKWDWPKIPGLDKFKGTKVHTAKWDTSLDLKGKNVALIGAGSTGIQILPEIQPIVNRVDHYMKGKNWISPTGIGGDELARRKADTGNFKHSKEELELFKRSPEEYLKFRHKIENDIMQAPLAAFYGTPEQRKFHEMSIRHMREKLASRPDILEALMPDWAPGCRRLTPGPGYLEAICQPNVDYVSTPIKQIHENSIETIDGRTREVEIIICATGFDVSRQSGPKFFGQGGCDLYDVWNPIPEAYMSMCPPKMPNMFIYFGPNGGPMTGSTMLMLEWVCDYATAAIQKLQREYYKSMVVKPSANKAFSRHVDKFFAKTVFTQPCNSWFKRGTVDGRVVANWPGSGVHSRKTLLNPRWEDFDYEVMPEIEENVLGWMGNGMTVAQKNKTCATDYLEQKQTVNRPKPVHPEYSVLSPPSFHQGQNGAESQNGTAEQNGTDS</sequence>